<feature type="region of interest" description="Disordered" evidence="1">
    <location>
        <begin position="1"/>
        <end position="26"/>
    </location>
</feature>
<evidence type="ECO:0008006" key="5">
    <source>
        <dbReference type="Google" id="ProtNLM"/>
    </source>
</evidence>
<evidence type="ECO:0000256" key="1">
    <source>
        <dbReference type="SAM" id="MobiDB-lite"/>
    </source>
</evidence>
<dbReference type="PANTHER" id="PTHR34292:SF1">
    <property type="entry name" value="OUTER SPORE WALL PROTEIN RRT8"/>
    <property type="match status" value="1"/>
</dbReference>
<keyword evidence="2" id="KW-0812">Transmembrane</keyword>
<name>A0AAN7BGW4_9PEZI</name>
<organism evidence="3 4">
    <name type="scientific">Podospora fimiseda</name>
    <dbReference type="NCBI Taxonomy" id="252190"/>
    <lineage>
        <taxon>Eukaryota</taxon>
        <taxon>Fungi</taxon>
        <taxon>Dikarya</taxon>
        <taxon>Ascomycota</taxon>
        <taxon>Pezizomycotina</taxon>
        <taxon>Sordariomycetes</taxon>
        <taxon>Sordariomycetidae</taxon>
        <taxon>Sordariales</taxon>
        <taxon>Podosporaceae</taxon>
        <taxon>Podospora</taxon>
    </lineage>
</organism>
<protein>
    <recommendedName>
        <fullName evidence="5">Outer spore wall protein RRT8</fullName>
    </recommendedName>
</protein>
<evidence type="ECO:0000313" key="3">
    <source>
        <dbReference type="EMBL" id="KAK4223088.1"/>
    </source>
</evidence>
<evidence type="ECO:0000256" key="2">
    <source>
        <dbReference type="SAM" id="Phobius"/>
    </source>
</evidence>
<accession>A0AAN7BGW4</accession>
<feature type="transmembrane region" description="Helical" evidence="2">
    <location>
        <begin position="238"/>
        <end position="270"/>
    </location>
</feature>
<proteinExistence type="predicted"/>
<reference evidence="3" key="1">
    <citation type="journal article" date="2023" name="Mol. Phylogenet. Evol.">
        <title>Genome-scale phylogeny and comparative genomics of the fungal order Sordariales.</title>
        <authorList>
            <person name="Hensen N."/>
            <person name="Bonometti L."/>
            <person name="Westerberg I."/>
            <person name="Brannstrom I.O."/>
            <person name="Guillou S."/>
            <person name="Cros-Aarteil S."/>
            <person name="Calhoun S."/>
            <person name="Haridas S."/>
            <person name="Kuo A."/>
            <person name="Mondo S."/>
            <person name="Pangilinan J."/>
            <person name="Riley R."/>
            <person name="LaButti K."/>
            <person name="Andreopoulos B."/>
            <person name="Lipzen A."/>
            <person name="Chen C."/>
            <person name="Yan M."/>
            <person name="Daum C."/>
            <person name="Ng V."/>
            <person name="Clum A."/>
            <person name="Steindorff A."/>
            <person name="Ohm R.A."/>
            <person name="Martin F."/>
            <person name="Silar P."/>
            <person name="Natvig D.O."/>
            <person name="Lalanne C."/>
            <person name="Gautier V."/>
            <person name="Ament-Velasquez S.L."/>
            <person name="Kruys A."/>
            <person name="Hutchinson M.I."/>
            <person name="Powell A.J."/>
            <person name="Barry K."/>
            <person name="Miller A.N."/>
            <person name="Grigoriev I.V."/>
            <person name="Debuchy R."/>
            <person name="Gladieux P."/>
            <person name="Hiltunen Thoren M."/>
            <person name="Johannesson H."/>
        </authorList>
    </citation>
    <scope>NUCLEOTIDE SEQUENCE</scope>
    <source>
        <strain evidence="3">CBS 990.96</strain>
    </source>
</reference>
<feature type="transmembrane region" description="Helical" evidence="2">
    <location>
        <begin position="184"/>
        <end position="206"/>
    </location>
</feature>
<keyword evidence="2" id="KW-1133">Transmembrane helix</keyword>
<dbReference type="Proteomes" id="UP001301958">
    <property type="component" value="Unassembled WGS sequence"/>
</dbReference>
<reference evidence="3" key="2">
    <citation type="submission" date="2023-05" db="EMBL/GenBank/DDBJ databases">
        <authorList>
            <consortium name="Lawrence Berkeley National Laboratory"/>
            <person name="Steindorff A."/>
            <person name="Hensen N."/>
            <person name="Bonometti L."/>
            <person name="Westerberg I."/>
            <person name="Brannstrom I.O."/>
            <person name="Guillou S."/>
            <person name="Cros-Aarteil S."/>
            <person name="Calhoun S."/>
            <person name="Haridas S."/>
            <person name="Kuo A."/>
            <person name="Mondo S."/>
            <person name="Pangilinan J."/>
            <person name="Riley R."/>
            <person name="Labutti K."/>
            <person name="Andreopoulos B."/>
            <person name="Lipzen A."/>
            <person name="Chen C."/>
            <person name="Yanf M."/>
            <person name="Daum C."/>
            <person name="Ng V."/>
            <person name="Clum A."/>
            <person name="Ohm R."/>
            <person name="Martin F."/>
            <person name="Silar P."/>
            <person name="Natvig D."/>
            <person name="Lalanne C."/>
            <person name="Gautier V."/>
            <person name="Ament-Velasquez S.L."/>
            <person name="Kruys A."/>
            <person name="Hutchinson M.I."/>
            <person name="Powell A.J."/>
            <person name="Barry K."/>
            <person name="Miller A.N."/>
            <person name="Grigoriev I.V."/>
            <person name="Debuchy R."/>
            <person name="Gladieux P."/>
            <person name="Thoren M.H."/>
            <person name="Johannesson H."/>
        </authorList>
    </citation>
    <scope>NUCLEOTIDE SEQUENCE</scope>
    <source>
        <strain evidence="3">CBS 990.96</strain>
    </source>
</reference>
<dbReference type="GO" id="GO:0005619">
    <property type="term" value="C:ascospore wall"/>
    <property type="evidence" value="ECO:0007669"/>
    <property type="project" value="TreeGrafter"/>
</dbReference>
<dbReference type="AlphaFoldDB" id="A0AAN7BGW4"/>
<evidence type="ECO:0000313" key="4">
    <source>
        <dbReference type="Proteomes" id="UP001301958"/>
    </source>
</evidence>
<sequence length="310" mass="35327">MSPPPDETTPLRSAAPAGQQVRSPTTTRRRIFNSLRPAMYPITGIWYFLQHREFWPIFVAWLLPLVLITTVVYGLLFAFAWLPQYLFLAILFKFQGKAGAAINATFLVLGEGMVVIQAIFEACCADQDRVKIFDAVLINHGFIDLIAPHRVLYPDAPNSVKRLGKPITRAEYNPWSFTQIFEMIVCLPLNLVPVIGTPAFIMITGARMGKLSHYRWYTLRGIPKKEMKKDLHNRSWEYLWFGTVAMLLELVPFLNFLFLLTSAAGAAIWASELEKRSRVRVGRHISDSERRALLPQQAHEDGPVYHDDLV</sequence>
<dbReference type="GO" id="GO:0005628">
    <property type="term" value="C:prospore membrane"/>
    <property type="evidence" value="ECO:0007669"/>
    <property type="project" value="TreeGrafter"/>
</dbReference>
<keyword evidence="4" id="KW-1185">Reference proteome</keyword>
<gene>
    <name evidence="3" type="ORF">QBC38DRAFT_488483</name>
</gene>
<dbReference type="InterPro" id="IPR052786">
    <property type="entry name" value="Spore_wall_assembly"/>
</dbReference>
<dbReference type="GO" id="GO:0005811">
    <property type="term" value="C:lipid droplet"/>
    <property type="evidence" value="ECO:0007669"/>
    <property type="project" value="TreeGrafter"/>
</dbReference>
<dbReference type="EMBL" id="MU865441">
    <property type="protein sequence ID" value="KAK4223088.1"/>
    <property type="molecule type" value="Genomic_DNA"/>
</dbReference>
<comment type="caution">
    <text evidence="3">The sequence shown here is derived from an EMBL/GenBank/DDBJ whole genome shotgun (WGS) entry which is preliminary data.</text>
</comment>
<dbReference type="PANTHER" id="PTHR34292">
    <property type="entry name" value="OUTER SPORE WALL PROTEIN LDS1"/>
    <property type="match status" value="1"/>
</dbReference>
<feature type="transmembrane region" description="Helical" evidence="2">
    <location>
        <begin position="55"/>
        <end position="82"/>
    </location>
</feature>
<keyword evidence="2" id="KW-0472">Membrane</keyword>